<dbReference type="PANTHER" id="PTHR12521:SF0">
    <property type="entry name" value="ADP-RIBOSE GLYCOHYDROLASE OARD1"/>
    <property type="match status" value="1"/>
</dbReference>
<dbReference type="SUPFAM" id="SSF52949">
    <property type="entry name" value="Macro domain-like"/>
    <property type="match status" value="1"/>
</dbReference>
<feature type="domain" description="Macro" evidence="1">
    <location>
        <begin position="1"/>
        <end position="155"/>
    </location>
</feature>
<protein>
    <recommendedName>
        <fullName evidence="1">Macro domain-containing protein</fullName>
    </recommendedName>
</protein>
<dbReference type="PROSITE" id="PS51154">
    <property type="entry name" value="MACRO"/>
    <property type="match status" value="1"/>
</dbReference>
<accession>X0S465</accession>
<dbReference type="Gene3D" id="3.40.220.10">
    <property type="entry name" value="Leucine Aminopeptidase, subunit E, domain 1"/>
    <property type="match status" value="1"/>
</dbReference>
<dbReference type="InterPro" id="IPR043472">
    <property type="entry name" value="Macro_dom-like"/>
</dbReference>
<dbReference type="PANTHER" id="PTHR12521">
    <property type="entry name" value="PROTEIN C6ORF130"/>
    <property type="match status" value="1"/>
</dbReference>
<gene>
    <name evidence="2" type="ORF">S01H1_15113</name>
</gene>
<dbReference type="AlphaFoldDB" id="X0S465"/>
<organism evidence="2">
    <name type="scientific">marine sediment metagenome</name>
    <dbReference type="NCBI Taxonomy" id="412755"/>
    <lineage>
        <taxon>unclassified sequences</taxon>
        <taxon>metagenomes</taxon>
        <taxon>ecological metagenomes</taxon>
    </lineage>
</organism>
<dbReference type="InterPro" id="IPR050892">
    <property type="entry name" value="ADP-ribose_metab_enzymes"/>
</dbReference>
<evidence type="ECO:0000259" key="1">
    <source>
        <dbReference type="PROSITE" id="PS51154"/>
    </source>
</evidence>
<proteinExistence type="predicted"/>
<dbReference type="Pfam" id="PF01661">
    <property type="entry name" value="Macro"/>
    <property type="match status" value="1"/>
</dbReference>
<name>X0S465_9ZZZZ</name>
<sequence length="199" mass="22458">MIHFKQGNIVKADTEALVNTVNCVGIMGRGIALQFKKAYPENFEAYRKVCKDKKLHPGMVYTYQLLILGRTQYIINFPTKRHWKGKSKLEDIQQGLEALAQEIKRLGIRSISIPPLGCGLGGLNWETVRPIMESALVSLTDVEVDIYEPLGAPKAEEMVTRTKKPRMTVGRASLVMLVKKYLEAMLDDSITLLEIHKLM</sequence>
<comment type="caution">
    <text evidence="2">The sequence shown here is derived from an EMBL/GenBank/DDBJ whole genome shotgun (WGS) entry which is preliminary data.</text>
</comment>
<dbReference type="GO" id="GO:0140291">
    <property type="term" value="P:peptidyl-glutamate ADP-deribosylation"/>
    <property type="evidence" value="ECO:0007669"/>
    <property type="project" value="TreeGrafter"/>
</dbReference>
<dbReference type="SMART" id="SM00506">
    <property type="entry name" value="A1pp"/>
    <property type="match status" value="1"/>
</dbReference>
<dbReference type="InterPro" id="IPR002589">
    <property type="entry name" value="Macro_dom"/>
</dbReference>
<dbReference type="CDD" id="cd02901">
    <property type="entry name" value="Macro_Poa1p-like"/>
    <property type="match status" value="1"/>
</dbReference>
<evidence type="ECO:0000313" key="2">
    <source>
        <dbReference type="EMBL" id="GAF70722.1"/>
    </source>
</evidence>
<reference evidence="2" key="1">
    <citation type="journal article" date="2014" name="Front. Microbiol.">
        <title>High frequency of phylogenetically diverse reductive dehalogenase-homologous genes in deep subseafloor sedimentary metagenomes.</title>
        <authorList>
            <person name="Kawai M."/>
            <person name="Futagami T."/>
            <person name="Toyoda A."/>
            <person name="Takaki Y."/>
            <person name="Nishi S."/>
            <person name="Hori S."/>
            <person name="Arai W."/>
            <person name="Tsubouchi T."/>
            <person name="Morono Y."/>
            <person name="Uchiyama I."/>
            <person name="Ito T."/>
            <person name="Fujiyama A."/>
            <person name="Inagaki F."/>
            <person name="Takami H."/>
        </authorList>
    </citation>
    <scope>NUCLEOTIDE SEQUENCE</scope>
    <source>
        <strain evidence="2">Expedition CK06-06</strain>
    </source>
</reference>
<dbReference type="EMBL" id="BARS01007888">
    <property type="protein sequence ID" value="GAF70722.1"/>
    <property type="molecule type" value="Genomic_DNA"/>
</dbReference>